<evidence type="ECO:0000256" key="3">
    <source>
        <dbReference type="ARBA" id="ARBA00022448"/>
    </source>
</evidence>
<comment type="caution">
    <text evidence="10">The sequence shown here is derived from an EMBL/GenBank/DDBJ whole genome shotgun (WGS) entry which is preliminary data.</text>
</comment>
<feature type="transmembrane region" description="Helical" evidence="8">
    <location>
        <begin position="140"/>
        <end position="164"/>
    </location>
</feature>
<feature type="transmembrane region" description="Helical" evidence="8">
    <location>
        <begin position="37"/>
        <end position="65"/>
    </location>
</feature>
<evidence type="ECO:0000259" key="9">
    <source>
        <dbReference type="PROSITE" id="PS50928"/>
    </source>
</evidence>
<comment type="subcellular location">
    <subcellularLocation>
        <location evidence="1 8">Cell membrane</location>
        <topology evidence="1 8">Multi-pass membrane protein</topology>
    </subcellularLocation>
</comment>
<evidence type="ECO:0000256" key="8">
    <source>
        <dbReference type="RuleBase" id="RU363043"/>
    </source>
</evidence>
<evidence type="ECO:0000313" key="11">
    <source>
        <dbReference type="Proteomes" id="UP000886750"/>
    </source>
</evidence>
<evidence type="ECO:0000256" key="2">
    <source>
        <dbReference type="ARBA" id="ARBA00007069"/>
    </source>
</evidence>
<dbReference type="NCBIfam" id="TIGR00974">
    <property type="entry name" value="3a0107s02c"/>
    <property type="match status" value="1"/>
</dbReference>
<reference evidence="10" key="2">
    <citation type="submission" date="2021-04" db="EMBL/GenBank/DDBJ databases">
        <authorList>
            <person name="Gilroy R."/>
        </authorList>
    </citation>
    <scope>NUCLEOTIDE SEQUENCE</scope>
    <source>
        <strain evidence="10">1345</strain>
    </source>
</reference>
<gene>
    <name evidence="10" type="primary">pstA</name>
    <name evidence="10" type="ORF">H9729_06690</name>
</gene>
<name>A0A9D2A0K8_9FIRM</name>
<dbReference type="AlphaFoldDB" id="A0A9D2A0K8"/>
<dbReference type="InterPro" id="IPR005672">
    <property type="entry name" value="Phosphate_PstA"/>
</dbReference>
<evidence type="ECO:0000256" key="7">
    <source>
        <dbReference type="ARBA" id="ARBA00023136"/>
    </source>
</evidence>
<protein>
    <recommendedName>
        <fullName evidence="8">Phosphate transport system permease protein PstA</fullName>
    </recommendedName>
</protein>
<feature type="domain" description="ABC transmembrane type-1" evidence="9">
    <location>
        <begin position="102"/>
        <end position="308"/>
    </location>
</feature>
<dbReference type="PANTHER" id="PTHR43470:SF3">
    <property type="entry name" value="PHOSPHATE TRANSPORT SYSTEM PERMEASE PROTEIN PSTA-RELATED"/>
    <property type="match status" value="1"/>
</dbReference>
<comment type="similarity">
    <text evidence="2 8">Belongs to the binding-protein-dependent transport system permease family. CysTW subfamily.</text>
</comment>
<keyword evidence="5 8" id="KW-0812">Transmembrane</keyword>
<dbReference type="InterPro" id="IPR000515">
    <property type="entry name" value="MetI-like"/>
</dbReference>
<dbReference type="GO" id="GO:0005315">
    <property type="term" value="F:phosphate transmembrane transporter activity"/>
    <property type="evidence" value="ECO:0007669"/>
    <property type="project" value="InterPro"/>
</dbReference>
<reference evidence="10" key="1">
    <citation type="journal article" date="2021" name="PeerJ">
        <title>Extensive microbial diversity within the chicken gut microbiome revealed by metagenomics and culture.</title>
        <authorList>
            <person name="Gilroy R."/>
            <person name="Ravi A."/>
            <person name="Getino M."/>
            <person name="Pursley I."/>
            <person name="Horton D.L."/>
            <person name="Alikhan N.F."/>
            <person name="Baker D."/>
            <person name="Gharbi K."/>
            <person name="Hall N."/>
            <person name="Watson M."/>
            <person name="Adriaenssens E.M."/>
            <person name="Foster-Nyarko E."/>
            <person name="Jarju S."/>
            <person name="Secka A."/>
            <person name="Antonio M."/>
            <person name="Oren A."/>
            <person name="Chaudhuri R.R."/>
            <person name="La Ragione R."/>
            <person name="Hildebrand F."/>
            <person name="Pallen M.J."/>
        </authorList>
    </citation>
    <scope>NUCLEOTIDE SEQUENCE</scope>
    <source>
        <strain evidence="10">1345</strain>
    </source>
</reference>
<organism evidence="10 11">
    <name type="scientific">Candidatus Borkfalkia excrementigallinarum</name>
    <dbReference type="NCBI Taxonomy" id="2838506"/>
    <lineage>
        <taxon>Bacteria</taxon>
        <taxon>Bacillati</taxon>
        <taxon>Bacillota</taxon>
        <taxon>Clostridia</taxon>
        <taxon>Christensenellales</taxon>
        <taxon>Christensenellaceae</taxon>
        <taxon>Candidatus Borkfalkia</taxon>
    </lineage>
</organism>
<dbReference type="Proteomes" id="UP000886750">
    <property type="component" value="Unassembled WGS sequence"/>
</dbReference>
<keyword evidence="3" id="KW-0813">Transport</keyword>
<keyword evidence="4 8" id="KW-1003">Cell membrane</keyword>
<evidence type="ECO:0000256" key="4">
    <source>
        <dbReference type="ARBA" id="ARBA00022475"/>
    </source>
</evidence>
<proteinExistence type="inferred from homology"/>
<dbReference type="Gene3D" id="1.10.3720.10">
    <property type="entry name" value="MetI-like"/>
    <property type="match status" value="1"/>
</dbReference>
<dbReference type="GO" id="GO:0035435">
    <property type="term" value="P:phosphate ion transmembrane transport"/>
    <property type="evidence" value="ECO:0007669"/>
    <property type="project" value="InterPro"/>
</dbReference>
<evidence type="ECO:0000313" key="10">
    <source>
        <dbReference type="EMBL" id="HIY97359.1"/>
    </source>
</evidence>
<evidence type="ECO:0000256" key="6">
    <source>
        <dbReference type="ARBA" id="ARBA00022989"/>
    </source>
</evidence>
<keyword evidence="7 8" id="KW-0472">Membrane</keyword>
<dbReference type="Pfam" id="PF00528">
    <property type="entry name" value="BPD_transp_1"/>
    <property type="match status" value="1"/>
</dbReference>
<evidence type="ECO:0000256" key="5">
    <source>
        <dbReference type="ARBA" id="ARBA00022692"/>
    </source>
</evidence>
<feature type="transmembrane region" description="Helical" evidence="8">
    <location>
        <begin position="219"/>
        <end position="239"/>
    </location>
</feature>
<dbReference type="PANTHER" id="PTHR43470">
    <property type="entry name" value="PHOSPHATE TRANSPORT SYSTEM PERMEASE PROTEIN PSTA-RELATED"/>
    <property type="match status" value="1"/>
</dbReference>
<dbReference type="SUPFAM" id="SSF161098">
    <property type="entry name" value="MetI-like"/>
    <property type="match status" value="1"/>
</dbReference>
<accession>A0A9D2A0K8</accession>
<dbReference type="GO" id="GO:0005886">
    <property type="term" value="C:plasma membrane"/>
    <property type="evidence" value="ECO:0007669"/>
    <property type="project" value="UniProtKB-SubCell"/>
</dbReference>
<feature type="transmembrane region" description="Helical" evidence="8">
    <location>
        <begin position="289"/>
        <end position="311"/>
    </location>
</feature>
<keyword evidence="6 8" id="KW-1133">Transmembrane helix</keyword>
<dbReference type="EMBL" id="DXCQ01000061">
    <property type="protein sequence ID" value="HIY97359.1"/>
    <property type="molecule type" value="Genomic_DNA"/>
</dbReference>
<dbReference type="InterPro" id="IPR035906">
    <property type="entry name" value="MetI-like_sf"/>
</dbReference>
<dbReference type="CDD" id="cd06261">
    <property type="entry name" value="TM_PBP2"/>
    <property type="match status" value="1"/>
</dbReference>
<sequence>MARELVLKEGEVDTRGIVAINRQTFKVKLQAYLHKPFSFVVFLLICLGTILTAAAVMWVLIYTFYRGLVNIDPVTGAASFNLTADLFAWRWTLENNSMMPALINTLTIAFLSLLIAGVIGVFAAIFMVEYAKSTNVFVKIVRVAAETLSGIPSVVFGIFGMIFFVGLFGWGYSLLSGILTMTLMIMPLIMRTTEEALRAVPDSFREGSYALGAGKLRTIFAIILPSAIPGIISGVILGLGRVVGETMALVFTAGSPMNARTASGLMESGSTLTVYLYNLTNESGELANVAWAVAVVLIILVLIINGIAEFIGNKLKKEY</sequence>
<dbReference type="PROSITE" id="PS50928">
    <property type="entry name" value="ABC_TM1"/>
    <property type="match status" value="1"/>
</dbReference>
<evidence type="ECO:0000256" key="1">
    <source>
        <dbReference type="ARBA" id="ARBA00004651"/>
    </source>
</evidence>
<feature type="transmembrane region" description="Helical" evidence="8">
    <location>
        <begin position="101"/>
        <end position="128"/>
    </location>
</feature>
<feature type="transmembrane region" description="Helical" evidence="8">
    <location>
        <begin position="170"/>
        <end position="189"/>
    </location>
</feature>